<name>A0A979FYI2_HYAAZ</name>
<dbReference type="PRINTS" id="PR00014">
    <property type="entry name" value="FNTYPEIII"/>
</dbReference>
<evidence type="ECO:0000259" key="2">
    <source>
        <dbReference type="PROSITE" id="PS50853"/>
    </source>
</evidence>
<organism evidence="3 4">
    <name type="scientific">Hyalella azteca</name>
    <name type="common">Amphipod</name>
    <dbReference type="NCBI Taxonomy" id="294128"/>
    <lineage>
        <taxon>Eukaryota</taxon>
        <taxon>Metazoa</taxon>
        <taxon>Ecdysozoa</taxon>
        <taxon>Arthropoda</taxon>
        <taxon>Crustacea</taxon>
        <taxon>Multicrustacea</taxon>
        <taxon>Malacostraca</taxon>
        <taxon>Eumalacostraca</taxon>
        <taxon>Peracarida</taxon>
        <taxon>Amphipoda</taxon>
        <taxon>Senticaudata</taxon>
        <taxon>Talitrida</taxon>
        <taxon>Talitroidea</taxon>
        <taxon>Hyalellidae</taxon>
        <taxon>Hyalella</taxon>
    </lineage>
</organism>
<dbReference type="GeneID" id="125179594"/>
<evidence type="ECO:0000313" key="3">
    <source>
        <dbReference type="Proteomes" id="UP000694843"/>
    </source>
</evidence>
<reference evidence="4" key="1">
    <citation type="submission" date="2025-08" db="UniProtKB">
        <authorList>
            <consortium name="RefSeq"/>
        </authorList>
    </citation>
    <scope>IDENTIFICATION</scope>
    <source>
        <tissue evidence="4">Whole organism</tissue>
    </source>
</reference>
<gene>
    <name evidence="4" type="primary">LOC125179594</name>
</gene>
<feature type="domain" description="Fibronectin type-III" evidence="2">
    <location>
        <begin position="32"/>
        <end position="130"/>
    </location>
</feature>
<evidence type="ECO:0000313" key="4">
    <source>
        <dbReference type="RefSeq" id="XP_047741695.1"/>
    </source>
</evidence>
<dbReference type="CDD" id="cd00063">
    <property type="entry name" value="FN3"/>
    <property type="match status" value="4"/>
</dbReference>
<dbReference type="KEGG" id="hazt:125179594"/>
<feature type="compositionally biased region" description="Low complexity" evidence="1">
    <location>
        <begin position="1"/>
        <end position="22"/>
    </location>
</feature>
<proteinExistence type="predicted"/>
<evidence type="ECO:0000256" key="1">
    <source>
        <dbReference type="SAM" id="MobiDB-lite"/>
    </source>
</evidence>
<dbReference type="PROSITE" id="PS50853">
    <property type="entry name" value="FN3"/>
    <property type="match status" value="4"/>
</dbReference>
<dbReference type="InterPro" id="IPR036116">
    <property type="entry name" value="FN3_sf"/>
</dbReference>
<dbReference type="AlphaFoldDB" id="A0A979FYI2"/>
<dbReference type="Pfam" id="PF00041">
    <property type="entry name" value="fn3"/>
    <property type="match status" value="4"/>
</dbReference>
<feature type="region of interest" description="Disordered" evidence="1">
    <location>
        <begin position="1"/>
        <end position="26"/>
    </location>
</feature>
<dbReference type="PANTHER" id="PTHR46957">
    <property type="entry name" value="CYTOKINE RECEPTOR"/>
    <property type="match status" value="1"/>
</dbReference>
<dbReference type="RefSeq" id="XP_047741695.1">
    <property type="nucleotide sequence ID" value="XM_047885739.1"/>
</dbReference>
<feature type="domain" description="Fibronectin type-III" evidence="2">
    <location>
        <begin position="131"/>
        <end position="223"/>
    </location>
</feature>
<dbReference type="GO" id="GO:0016020">
    <property type="term" value="C:membrane"/>
    <property type="evidence" value="ECO:0007669"/>
    <property type="project" value="UniProtKB-SubCell"/>
</dbReference>
<dbReference type="PANTHER" id="PTHR46957:SF3">
    <property type="entry name" value="CYTOKINE RECEPTOR"/>
    <property type="match status" value="1"/>
</dbReference>
<keyword evidence="3" id="KW-1185">Reference proteome</keyword>
<dbReference type="Proteomes" id="UP000694843">
    <property type="component" value="Unplaced"/>
</dbReference>
<feature type="domain" description="Fibronectin type-III" evidence="2">
    <location>
        <begin position="325"/>
        <end position="415"/>
    </location>
</feature>
<dbReference type="InterPro" id="IPR050713">
    <property type="entry name" value="RTP_Phos/Ushers"/>
</dbReference>
<dbReference type="OrthoDB" id="6382348at2759"/>
<dbReference type="InterPro" id="IPR003961">
    <property type="entry name" value="FN3_dom"/>
</dbReference>
<sequence length="421" mass="45772">MSTTTESSTETTATVTTEQGTTTPPPCVTTPAVNELKVLDTSSFSITLSWTVPKVSCEIQMYRISYTGYILWGNQSEVNGLTDTINSTEPNVKYTVTDLQPYAYYNFSVVFVTEAGESEPASVDGKTEQAAPSEPRKVTAVSNSSRTIQVSWTPPEQENGVLLNYSISWINDFQNYSASVGDTEYNITSLEPCVDHFITVEAQTSAGYGPPGSTTATTQTDVPPEVTDLIEKNVTSTSITLSWSTPDTECDITGYNVSYYGKVLWGDGNWMNGSRSVNGSQEYVEIDGLTPYTQYTITVLASTEAGPGKPSENLNITSDEAYPSEVRNLMASSTSPTKIFVSWVVPEKENGILGDYLITWDDRSGDYQSAEVNTISFLIEGLIPCVLYNITVKAQTGAGYGEESYINATTDSDGDNHLIVF</sequence>
<dbReference type="SMART" id="SM00060">
    <property type="entry name" value="FN3"/>
    <property type="match status" value="4"/>
</dbReference>
<dbReference type="Gene3D" id="2.60.40.10">
    <property type="entry name" value="Immunoglobulins"/>
    <property type="match status" value="4"/>
</dbReference>
<dbReference type="SUPFAM" id="SSF49265">
    <property type="entry name" value="Fibronectin type III"/>
    <property type="match status" value="2"/>
</dbReference>
<dbReference type="OMA" id="YEFRISV"/>
<accession>A0A979FYI2</accession>
<dbReference type="InterPro" id="IPR013783">
    <property type="entry name" value="Ig-like_fold"/>
</dbReference>
<feature type="domain" description="Fibronectin type-III" evidence="2">
    <location>
        <begin position="225"/>
        <end position="321"/>
    </location>
</feature>
<protein>
    <submittedName>
        <fullName evidence="4">Phosphatidylinositol phosphatase PTPRQ-like</fullName>
    </submittedName>
</protein>